<keyword evidence="5 9" id="KW-1133">Transmembrane helix</keyword>
<accession>A0A2W2D8K9</accession>
<keyword evidence="3 9" id="KW-0812">Transmembrane</keyword>
<evidence type="ECO:0000256" key="8">
    <source>
        <dbReference type="ARBA" id="ARBA00049902"/>
    </source>
</evidence>
<evidence type="ECO:0000256" key="2">
    <source>
        <dbReference type="ARBA" id="ARBA00004752"/>
    </source>
</evidence>
<proteinExistence type="predicted"/>
<keyword evidence="6 9" id="KW-0472">Membrane</keyword>
<dbReference type="GO" id="GO:0005886">
    <property type="term" value="C:plasma membrane"/>
    <property type="evidence" value="ECO:0007669"/>
    <property type="project" value="TreeGrafter"/>
</dbReference>
<dbReference type="InterPro" id="IPR001182">
    <property type="entry name" value="FtsW/RodA"/>
</dbReference>
<comment type="catalytic activity">
    <reaction evidence="8">
        <text>[GlcNAc-(1-&gt;4)-Mur2Ac(oyl-L-Ala-gamma-D-Glu-L-Lys-D-Ala-D-Ala)](n)-di-trans,octa-cis-undecaprenyl diphosphate + beta-D-GlcNAc-(1-&gt;4)-Mur2Ac(oyl-L-Ala-gamma-D-Glu-L-Lys-D-Ala-D-Ala)-di-trans,octa-cis-undecaprenyl diphosphate = [GlcNAc-(1-&gt;4)-Mur2Ac(oyl-L-Ala-gamma-D-Glu-L-Lys-D-Ala-D-Ala)](n+1)-di-trans,octa-cis-undecaprenyl diphosphate + di-trans,octa-cis-undecaprenyl diphosphate + H(+)</text>
        <dbReference type="Rhea" id="RHEA:23708"/>
        <dbReference type="Rhea" id="RHEA-COMP:9602"/>
        <dbReference type="Rhea" id="RHEA-COMP:9603"/>
        <dbReference type="ChEBI" id="CHEBI:15378"/>
        <dbReference type="ChEBI" id="CHEBI:58405"/>
        <dbReference type="ChEBI" id="CHEBI:60033"/>
        <dbReference type="ChEBI" id="CHEBI:78435"/>
        <dbReference type="EC" id="2.4.99.28"/>
    </reaction>
</comment>
<feature type="transmembrane region" description="Helical" evidence="9">
    <location>
        <begin position="53"/>
        <end position="81"/>
    </location>
</feature>
<keyword evidence="4" id="KW-0133">Cell shape</keyword>
<dbReference type="EC" id="2.4.99.28" evidence="7"/>
<dbReference type="AlphaFoldDB" id="A0A2W2D8K9"/>
<feature type="transmembrane region" description="Helical" evidence="9">
    <location>
        <begin position="87"/>
        <end position="108"/>
    </location>
</feature>
<dbReference type="GO" id="GO:0008955">
    <property type="term" value="F:peptidoglycan glycosyltransferase activity"/>
    <property type="evidence" value="ECO:0007669"/>
    <property type="project" value="UniProtKB-EC"/>
</dbReference>
<dbReference type="PROSITE" id="PS00428">
    <property type="entry name" value="FTSW_RODA_SPOVE"/>
    <property type="match status" value="1"/>
</dbReference>
<keyword evidence="11" id="KW-1185">Reference proteome</keyword>
<dbReference type="PANTHER" id="PTHR30474:SF14">
    <property type="entry name" value="CELL CYCLE PROTEIN"/>
    <property type="match status" value="1"/>
</dbReference>
<dbReference type="Proteomes" id="UP000249304">
    <property type="component" value="Unassembled WGS sequence"/>
</dbReference>
<organism evidence="10 11">
    <name type="scientific">Nonomuraea aridisoli</name>
    <dbReference type="NCBI Taxonomy" id="2070368"/>
    <lineage>
        <taxon>Bacteria</taxon>
        <taxon>Bacillati</taxon>
        <taxon>Actinomycetota</taxon>
        <taxon>Actinomycetes</taxon>
        <taxon>Streptosporangiales</taxon>
        <taxon>Streptosporangiaceae</taxon>
        <taxon>Nonomuraea</taxon>
    </lineage>
</organism>
<gene>
    <name evidence="10" type="ORF">C1J01_41195</name>
</gene>
<feature type="transmembrane region" description="Helical" evidence="9">
    <location>
        <begin position="21"/>
        <end position="41"/>
    </location>
</feature>
<comment type="pathway">
    <text evidence="2">Cell wall biogenesis; peptidoglycan biosynthesis.</text>
</comment>
<dbReference type="GO" id="GO:0015648">
    <property type="term" value="F:lipid-linked peptidoglycan transporter activity"/>
    <property type="evidence" value="ECO:0007669"/>
    <property type="project" value="TreeGrafter"/>
</dbReference>
<dbReference type="GO" id="GO:0032153">
    <property type="term" value="C:cell division site"/>
    <property type="evidence" value="ECO:0007669"/>
    <property type="project" value="TreeGrafter"/>
</dbReference>
<comment type="subcellular location">
    <subcellularLocation>
        <location evidence="1">Membrane</location>
        <topology evidence="1">Multi-pass membrane protein</topology>
    </subcellularLocation>
</comment>
<reference evidence="10 11" key="1">
    <citation type="submission" date="2018-01" db="EMBL/GenBank/DDBJ databases">
        <title>Draft genome sequence of Nonomuraea sp. KC333.</title>
        <authorList>
            <person name="Sahin N."/>
            <person name="Saygin H."/>
            <person name="Ay H."/>
        </authorList>
    </citation>
    <scope>NUCLEOTIDE SEQUENCE [LARGE SCALE GENOMIC DNA]</scope>
    <source>
        <strain evidence="10 11">KC333</strain>
    </source>
</reference>
<evidence type="ECO:0000313" key="10">
    <source>
        <dbReference type="EMBL" id="PZG07203.1"/>
    </source>
</evidence>
<comment type="caution">
    <text evidence="10">The sequence shown here is derived from an EMBL/GenBank/DDBJ whole genome shotgun (WGS) entry which is preliminary data.</text>
</comment>
<dbReference type="GO" id="GO:0008360">
    <property type="term" value="P:regulation of cell shape"/>
    <property type="evidence" value="ECO:0007669"/>
    <property type="project" value="UniProtKB-KW"/>
</dbReference>
<dbReference type="EMBL" id="POUD01000304">
    <property type="protein sequence ID" value="PZG07203.1"/>
    <property type="molecule type" value="Genomic_DNA"/>
</dbReference>
<evidence type="ECO:0000256" key="3">
    <source>
        <dbReference type="ARBA" id="ARBA00022692"/>
    </source>
</evidence>
<sequence>MASGVPEQHTDFVFTVAGEELGFAGAALLPALLWAVLWRALRIAAAGLTPYARLVAAGIVCWLGAQTFVNVGMVIGLMPIVGVPLPFVSYGGSSIVSCLAAVGVLMSLHRRTALCPRGVRTCNRRPVVGEGFEGRARGEDGLTKTYK</sequence>
<dbReference type="PANTHER" id="PTHR30474">
    <property type="entry name" value="CELL CYCLE PROTEIN"/>
    <property type="match status" value="1"/>
</dbReference>
<name>A0A2W2D8K9_9ACTN</name>
<evidence type="ECO:0000256" key="4">
    <source>
        <dbReference type="ARBA" id="ARBA00022960"/>
    </source>
</evidence>
<evidence type="ECO:0000256" key="5">
    <source>
        <dbReference type="ARBA" id="ARBA00022989"/>
    </source>
</evidence>
<evidence type="ECO:0000256" key="1">
    <source>
        <dbReference type="ARBA" id="ARBA00004141"/>
    </source>
</evidence>
<evidence type="ECO:0000256" key="9">
    <source>
        <dbReference type="SAM" id="Phobius"/>
    </source>
</evidence>
<dbReference type="OrthoDB" id="9812661at2"/>
<dbReference type="GO" id="GO:0051301">
    <property type="term" value="P:cell division"/>
    <property type="evidence" value="ECO:0007669"/>
    <property type="project" value="InterPro"/>
</dbReference>
<dbReference type="Pfam" id="PF01098">
    <property type="entry name" value="FTSW_RODA_SPOVE"/>
    <property type="match status" value="1"/>
</dbReference>
<dbReference type="InterPro" id="IPR018365">
    <property type="entry name" value="Cell_cycle_FtsW-rel_CS"/>
</dbReference>
<protein>
    <recommendedName>
        <fullName evidence="7">peptidoglycan glycosyltransferase</fullName>
        <ecNumber evidence="7">2.4.99.28</ecNumber>
    </recommendedName>
</protein>
<evidence type="ECO:0000313" key="11">
    <source>
        <dbReference type="Proteomes" id="UP000249304"/>
    </source>
</evidence>
<evidence type="ECO:0000256" key="6">
    <source>
        <dbReference type="ARBA" id="ARBA00023136"/>
    </source>
</evidence>
<evidence type="ECO:0000256" key="7">
    <source>
        <dbReference type="ARBA" id="ARBA00044770"/>
    </source>
</evidence>